<dbReference type="KEGG" id="ebla:JGUZn3_10820"/>
<dbReference type="SUPFAM" id="SSF46785">
    <property type="entry name" value="Winged helix' DNA-binding domain"/>
    <property type="match status" value="1"/>
</dbReference>
<evidence type="ECO:0000313" key="6">
    <source>
        <dbReference type="EMBL" id="QNT78310.1"/>
    </source>
</evidence>
<dbReference type="InterPro" id="IPR036390">
    <property type="entry name" value="WH_DNA-bd_sf"/>
</dbReference>
<evidence type="ECO:0000256" key="2">
    <source>
        <dbReference type="ARBA" id="ARBA00023125"/>
    </source>
</evidence>
<evidence type="ECO:0000313" key="7">
    <source>
        <dbReference type="Proteomes" id="UP000516349"/>
    </source>
</evidence>
<dbReference type="Gene3D" id="1.10.10.10">
    <property type="entry name" value="Winged helix-like DNA-binding domain superfamily/Winged helix DNA-binding domain"/>
    <property type="match status" value="1"/>
</dbReference>
<proteinExistence type="predicted"/>
<protein>
    <submittedName>
        <fullName evidence="6">Transcriptional regulator NanR</fullName>
    </submittedName>
</protein>
<dbReference type="GO" id="GO:0003700">
    <property type="term" value="F:DNA-binding transcription factor activity"/>
    <property type="evidence" value="ECO:0007669"/>
    <property type="project" value="InterPro"/>
</dbReference>
<dbReference type="PRINTS" id="PR00035">
    <property type="entry name" value="HTHGNTR"/>
</dbReference>
<dbReference type="Gene3D" id="1.20.120.530">
    <property type="entry name" value="GntR ligand-binding domain-like"/>
    <property type="match status" value="1"/>
</dbReference>
<feature type="compositionally biased region" description="Basic and acidic residues" evidence="4">
    <location>
        <begin position="15"/>
        <end position="25"/>
    </location>
</feature>
<dbReference type="SMART" id="SM00895">
    <property type="entry name" value="FCD"/>
    <property type="match status" value="1"/>
</dbReference>
<keyword evidence="2" id="KW-0238">DNA-binding</keyword>
<dbReference type="Proteomes" id="UP000516349">
    <property type="component" value="Chromosome"/>
</dbReference>
<dbReference type="RefSeq" id="WP_203414640.1">
    <property type="nucleotide sequence ID" value="NZ_CP060244.1"/>
</dbReference>
<dbReference type="InterPro" id="IPR008920">
    <property type="entry name" value="TF_FadR/GntR_C"/>
</dbReference>
<dbReference type="PANTHER" id="PTHR43537:SF21">
    <property type="entry name" value="GALACTONATE OPERON TRANSCRIPTIONAL REPRESSOR"/>
    <property type="match status" value="1"/>
</dbReference>
<dbReference type="InterPro" id="IPR000524">
    <property type="entry name" value="Tscrpt_reg_HTH_GntR"/>
</dbReference>
<dbReference type="PANTHER" id="PTHR43537">
    <property type="entry name" value="TRANSCRIPTIONAL REGULATOR, GNTR FAMILY"/>
    <property type="match status" value="1"/>
</dbReference>
<dbReference type="Pfam" id="PF00392">
    <property type="entry name" value="GntR"/>
    <property type="match status" value="1"/>
</dbReference>
<feature type="compositionally biased region" description="Low complexity" evidence="4">
    <location>
        <begin position="74"/>
        <end position="96"/>
    </location>
</feature>
<evidence type="ECO:0000259" key="5">
    <source>
        <dbReference type="PROSITE" id="PS50949"/>
    </source>
</evidence>
<keyword evidence="7" id="KW-1185">Reference proteome</keyword>
<dbReference type="GO" id="GO:0003677">
    <property type="term" value="F:DNA binding"/>
    <property type="evidence" value="ECO:0007669"/>
    <property type="project" value="UniProtKB-KW"/>
</dbReference>
<organism evidence="6 7">
    <name type="scientific">Entomobacter blattae</name>
    <dbReference type="NCBI Taxonomy" id="2762277"/>
    <lineage>
        <taxon>Bacteria</taxon>
        <taxon>Pseudomonadati</taxon>
        <taxon>Pseudomonadota</taxon>
        <taxon>Alphaproteobacteria</taxon>
        <taxon>Acetobacterales</taxon>
        <taxon>Acetobacteraceae</taxon>
        <taxon>Entomobacter</taxon>
    </lineage>
</organism>
<feature type="region of interest" description="Disordered" evidence="4">
    <location>
        <begin position="1"/>
        <end position="31"/>
    </location>
</feature>
<reference evidence="6 7" key="1">
    <citation type="submission" date="2020-08" db="EMBL/GenBank/DDBJ databases">
        <title>Complete genome sequence of Entomobacter blattae G55GP.</title>
        <authorList>
            <person name="Poehlein A."/>
            <person name="Guzman J."/>
            <person name="Daniel R."/>
            <person name="Vilcinskas A."/>
        </authorList>
    </citation>
    <scope>NUCLEOTIDE SEQUENCE [LARGE SCALE GENOMIC DNA]</scope>
    <source>
        <strain evidence="6 7">G55GP</strain>
    </source>
</reference>
<dbReference type="AlphaFoldDB" id="A0A7H1NRA0"/>
<dbReference type="Pfam" id="PF07729">
    <property type="entry name" value="FCD"/>
    <property type="match status" value="1"/>
</dbReference>
<keyword evidence="3" id="KW-0804">Transcription</keyword>
<dbReference type="SMART" id="SM00345">
    <property type="entry name" value="HTH_GNTR"/>
    <property type="match status" value="1"/>
</dbReference>
<feature type="region of interest" description="Disordered" evidence="4">
    <location>
        <begin position="68"/>
        <end position="96"/>
    </location>
</feature>
<name>A0A7H1NRA0_9PROT</name>
<feature type="domain" description="HTH gntR-type" evidence="5">
    <location>
        <begin position="122"/>
        <end position="190"/>
    </location>
</feature>
<keyword evidence="1" id="KW-0805">Transcription regulation</keyword>
<gene>
    <name evidence="6" type="primary">nanR</name>
    <name evidence="6" type="ORF">JGUZn3_10820</name>
</gene>
<evidence type="ECO:0000256" key="4">
    <source>
        <dbReference type="SAM" id="MobiDB-lite"/>
    </source>
</evidence>
<dbReference type="CDD" id="cd07377">
    <property type="entry name" value="WHTH_GntR"/>
    <property type="match status" value="1"/>
</dbReference>
<dbReference type="InterPro" id="IPR011711">
    <property type="entry name" value="GntR_C"/>
</dbReference>
<evidence type="ECO:0000256" key="3">
    <source>
        <dbReference type="ARBA" id="ARBA00023163"/>
    </source>
</evidence>
<feature type="compositionally biased region" description="Basic residues" evidence="4">
    <location>
        <begin position="1"/>
        <end position="10"/>
    </location>
</feature>
<evidence type="ECO:0000256" key="1">
    <source>
        <dbReference type="ARBA" id="ARBA00023015"/>
    </source>
</evidence>
<dbReference type="EMBL" id="CP060244">
    <property type="protein sequence ID" value="QNT78310.1"/>
    <property type="molecule type" value="Genomic_DNA"/>
</dbReference>
<dbReference type="PROSITE" id="PS50949">
    <property type="entry name" value="HTH_GNTR"/>
    <property type="match status" value="1"/>
</dbReference>
<accession>A0A7H1NRA0</accession>
<dbReference type="InterPro" id="IPR036388">
    <property type="entry name" value="WH-like_DNA-bd_sf"/>
</dbReference>
<dbReference type="SUPFAM" id="SSF48008">
    <property type="entry name" value="GntR ligand-binding domain-like"/>
    <property type="match status" value="1"/>
</dbReference>
<sequence>METRKEKRTKNPVVGRRESREKLLEDAPVPAHTRKKVFEGAKISVHARKSVHVRKEVLEDIQTNDQKEIRRENLSSSASSSLPFTPSSSLSSASSSSISQSSTFQSSIPASFGLTPSGLTGSGKTEQIILALGQHIVQGRYEVGTFLPAESELCAFFHTSRNVIREVLRSLQAKNLLTAQRFRGSLVNGPEQWNLLDGDVLSWVIASRQDERLIYAMDELRALMEPAVARWAAERAKALDLVEMEDALAAMVAHHADWPKFHQADLRFHQAILKAAYNPILSRLGVVLEALQQAAFKNTYRDEEFVMAQTLAEHTTLFEAIRHQNPDRAEQAARKLVASTTHRLREGA</sequence>